<keyword evidence="8" id="KW-0391">Immunity</keyword>
<dbReference type="FunFam" id="3.40.50.300:FF:001660">
    <property type="entry name" value="NF-X1 finger and helicase protein, putative"/>
    <property type="match status" value="1"/>
</dbReference>
<evidence type="ECO:0000313" key="11">
    <source>
        <dbReference type="EMBL" id="RAL12889.1"/>
    </source>
</evidence>
<dbReference type="GO" id="GO:0031380">
    <property type="term" value="C:nuclear RNA-directed RNA polymerase complex"/>
    <property type="evidence" value="ECO:0007669"/>
    <property type="project" value="TreeGrafter"/>
</dbReference>
<comment type="subcellular location">
    <subcellularLocation>
        <location evidence="1">Cytoplasm</location>
    </subcellularLocation>
</comment>
<evidence type="ECO:0000256" key="4">
    <source>
        <dbReference type="ARBA" id="ARBA00022737"/>
    </source>
</evidence>
<evidence type="ECO:0000256" key="8">
    <source>
        <dbReference type="ARBA" id="ARBA00022859"/>
    </source>
</evidence>
<evidence type="ECO:0000256" key="7">
    <source>
        <dbReference type="ARBA" id="ARBA00022833"/>
    </source>
</evidence>
<keyword evidence="2" id="KW-0963">Cytoplasm</keyword>
<dbReference type="GO" id="GO:0002376">
    <property type="term" value="P:immune system process"/>
    <property type="evidence" value="ECO:0007669"/>
    <property type="project" value="UniProtKB-KW"/>
</dbReference>
<dbReference type="GO" id="GO:0005737">
    <property type="term" value="C:cytoplasm"/>
    <property type="evidence" value="ECO:0007669"/>
    <property type="project" value="UniProtKB-SubCell"/>
</dbReference>
<dbReference type="PROSITE" id="PS51981">
    <property type="entry name" value="ZF_RZ"/>
    <property type="match status" value="1"/>
</dbReference>
<evidence type="ECO:0000256" key="5">
    <source>
        <dbReference type="ARBA" id="ARBA00022771"/>
    </source>
</evidence>
<dbReference type="CDD" id="cd18808">
    <property type="entry name" value="SF1_C_Upf1"/>
    <property type="match status" value="1"/>
</dbReference>
<keyword evidence="6" id="KW-0067">ATP-binding</keyword>
<evidence type="ECO:0000256" key="9">
    <source>
        <dbReference type="SAM" id="MobiDB-lite"/>
    </source>
</evidence>
<accession>A0A395HZN3</accession>
<dbReference type="InterPro" id="IPR000967">
    <property type="entry name" value="Znf_NFX1"/>
</dbReference>
<dbReference type="CDD" id="cd17936">
    <property type="entry name" value="EEXXEc_NFX1"/>
    <property type="match status" value="1"/>
</dbReference>
<dbReference type="PANTHER" id="PTHR10887">
    <property type="entry name" value="DNA2/NAM7 HELICASE FAMILY"/>
    <property type="match status" value="1"/>
</dbReference>
<dbReference type="GO" id="GO:0004386">
    <property type="term" value="F:helicase activity"/>
    <property type="evidence" value="ECO:0007669"/>
    <property type="project" value="InterPro"/>
</dbReference>
<proteinExistence type="predicted"/>
<dbReference type="Pfam" id="PF20173">
    <property type="entry name" value="ZnF_RZ-type"/>
    <property type="match status" value="1"/>
</dbReference>
<gene>
    <name evidence="11" type="ORF">BO97DRAFT_389313</name>
</gene>
<dbReference type="GeneID" id="37197993"/>
<evidence type="ECO:0000259" key="10">
    <source>
        <dbReference type="PROSITE" id="PS51981"/>
    </source>
</evidence>
<dbReference type="InterPro" id="IPR041679">
    <property type="entry name" value="DNA2/NAM7-like_C"/>
</dbReference>
<dbReference type="Pfam" id="PF13087">
    <property type="entry name" value="AAA_12"/>
    <property type="match status" value="1"/>
</dbReference>
<feature type="compositionally biased region" description="Basic and acidic residues" evidence="9">
    <location>
        <begin position="1072"/>
        <end position="1088"/>
    </location>
</feature>
<reference evidence="11 12" key="1">
    <citation type="submission" date="2018-02" db="EMBL/GenBank/DDBJ databases">
        <title>The genomes of Aspergillus section Nigri reveals drivers in fungal speciation.</title>
        <authorList>
            <consortium name="DOE Joint Genome Institute"/>
            <person name="Vesth T.C."/>
            <person name="Nybo J."/>
            <person name="Theobald S."/>
            <person name="Brandl J."/>
            <person name="Frisvad J.C."/>
            <person name="Nielsen K.F."/>
            <person name="Lyhne E.K."/>
            <person name="Kogle M.E."/>
            <person name="Kuo A."/>
            <person name="Riley R."/>
            <person name="Clum A."/>
            <person name="Nolan M."/>
            <person name="Lipzen A."/>
            <person name="Salamov A."/>
            <person name="Henrissat B."/>
            <person name="Wiebenga A."/>
            <person name="De vries R.P."/>
            <person name="Grigoriev I.V."/>
            <person name="Mortensen U.H."/>
            <person name="Andersen M.R."/>
            <person name="Baker S.E."/>
        </authorList>
    </citation>
    <scope>NUCLEOTIDE SEQUENCE [LARGE SCALE GENOMIC DNA]</scope>
    <source>
        <strain evidence="11 12">CBS 101889</strain>
    </source>
</reference>
<dbReference type="EMBL" id="KZ824281">
    <property type="protein sequence ID" value="RAL12889.1"/>
    <property type="molecule type" value="Genomic_DNA"/>
</dbReference>
<dbReference type="VEuPathDB" id="FungiDB:BO97DRAFT_389313"/>
<evidence type="ECO:0000256" key="2">
    <source>
        <dbReference type="ARBA" id="ARBA00022490"/>
    </source>
</evidence>
<feature type="domain" description="RZ-type" evidence="10">
    <location>
        <begin position="1840"/>
        <end position="1916"/>
    </location>
</feature>
<keyword evidence="6" id="KW-0547">Nucleotide-binding</keyword>
<dbReference type="InterPro" id="IPR047187">
    <property type="entry name" value="SF1_C_Upf1"/>
</dbReference>
<evidence type="ECO:0000256" key="6">
    <source>
        <dbReference type="ARBA" id="ARBA00022806"/>
    </source>
</evidence>
<feature type="region of interest" description="Disordered" evidence="9">
    <location>
        <begin position="1070"/>
        <end position="1089"/>
    </location>
</feature>
<keyword evidence="6" id="KW-0347">Helicase</keyword>
<dbReference type="STRING" id="1450537.A0A395HZN3"/>
<dbReference type="PANTHER" id="PTHR10887:SF445">
    <property type="entry name" value="NFX1-TYPE ZINC FINGER-CONTAINING PROTEIN 1"/>
    <property type="match status" value="1"/>
</dbReference>
<evidence type="ECO:0000313" key="12">
    <source>
        <dbReference type="Proteomes" id="UP000248961"/>
    </source>
</evidence>
<dbReference type="SUPFAM" id="SSF52540">
    <property type="entry name" value="P-loop containing nucleoside triphosphate hydrolases"/>
    <property type="match status" value="1"/>
</dbReference>
<dbReference type="GO" id="GO:0031048">
    <property type="term" value="P:regulatory ncRNA-mediated heterochromatin formation"/>
    <property type="evidence" value="ECO:0007669"/>
    <property type="project" value="TreeGrafter"/>
</dbReference>
<name>A0A395HZN3_ASPHC</name>
<dbReference type="RefSeq" id="XP_025552043.1">
    <property type="nucleotide sequence ID" value="XM_025693704.1"/>
</dbReference>
<keyword evidence="7" id="KW-0862">Zinc</keyword>
<dbReference type="InterPro" id="IPR041677">
    <property type="entry name" value="DNA2/NAM7_AAA_11"/>
</dbReference>
<dbReference type="GO" id="GO:0008270">
    <property type="term" value="F:zinc ion binding"/>
    <property type="evidence" value="ECO:0007669"/>
    <property type="project" value="UniProtKB-KW"/>
</dbReference>
<dbReference type="InterPro" id="IPR046439">
    <property type="entry name" value="ZF_RZ_dom"/>
</dbReference>
<sequence>MIKASSEDRQDFINGLATEEGLATVRQVVESNFARSYSVLGAMFHVHGILFLQVITHDGALSSLALERSMGTIYNVIYGPNGRRAVAFFTQVTEHVLRMKSDLSPDSKISTNPDMLQFEETLLLVSKAFLRTLTLNQEAAIQNEFRAIVESLCKSYDDKHIFNGVASSKLRGAHDNMIKLKDVLSMGDLLQHSHGRNTHHNTQRKLPNTKAFQVDLPGELSVHGPRHDNDHSSIFHIRVLPTISEIFSLGRAEFLPARNPAFDKLDEHETGIRRLLDSQFRLLREDTSGLLRDSIRLILDNWDTLVHQSDWRLKRRILRDGGITPVRIYLGVGMRQIRSGGKKGIEIDLEFNQPSRLKFMSPTRRKQWWQNSQALKEGPAILALIDGEDLNNVSVTFLQVSKRDLNVNYDTPAAATQATVPTHVSDLVNDGNRAMISLRLTNDFHDKELTNIFEYARSKNSGRPLLLVEFPAVLFNSFDGVLQCLQTQYVHPEHLPFATWIVPRPDWNTGQQEVLSSSVKEYVTVPPPSYLDEHKSLDLSCLFGDLLAIGSSDTSSNDPTPSFSLQDDPAWVANELSRTTSLDKGQANALVWALRREIALIQGPPGTGKSYVGIQLAKCLSANREQLELGPILCVCYTPHALDQFLQGLLDAGITSIVRLGPRSVFPHLEALSLDNHRQARRGPFIRSYNDMRIANHDKLKEITVGLEHVCSLIEQGGMHMTLWFVKKRFPYEAERITAVDPECSEVEAFRLWTQGDDASAWVEIDGVRSPEELMQADVWTLSPAERTRLYDFWHDLALDELRNVLSRLVKAYYKQKKNLTAIYHIAEASMLQGFDVIGVTTTMLANLSAQIRSVQARVLICEEAGEVLESHVLTALLPSVQHAILIGDHLQLRPRISNLRLSISYDGEGAKYGLDESLFERLANSRFDIPNDNGPPTGRRRFPVTQLNIQRRMHPSVADLVRESLYPDLQDHPSTTIYPPIPGFKRRLFWLDHRNVEDDGDSSDPMHSKTNSWEVQMVTSVVRHLLRQGRYSPGEIAVLTPYVGQLRMLRDILEQEMTLIIGERDAEDLGEAERTGTGDDPNGRNERWFQGQNTVRKGSLLDALRLATVDNFQGEEATVVIVSLVRSNKFRNCGFLKSPNRINVLLSRAKHGMYLIGDANTASTAPMWSTVIQLMEQNENIGPYLELDCERHPHNKMRVSCPDDFSVQSPEGGCAETCGLRLDCGHTCVLKCHSQRQHRAVKCFQKCYRMLKCGHPCARKCYEPCGPCTAFVSNVALLCGHNLEKVECNRMGKLETVRCTVDLIFKLPWCEHKIKAQCHERHNSIKCPLPCGMDLPCGHKCQRPCSSCRVYKDGATYVDHGKCTSICRKGFTNCTHSCDRICHSKTACSPCRRPCDVHCKHSKCPKLCNEPCPPCAEPCGSGCEHREACKLPCAVPCENNPCNRRCEKKLKLCGHQCPAMCGEPCPPSRFCQTCAPPEALQQQVDLLEFKTFKEIDLDKSPLIFLPCNHFYTIASLDGILGMDESFEFDASTGDIIGPKPSHWELMSGSVLKGCPECRRPLRDINRYSRILKKALLDEFTRKFVTFASAQYAELADKVVQFERHVDATRTDFLKYWTHEVGDSKSLEQVKTALNAYRAGGLKLHKRVKDFVKSVGSAEQPLGKLNDMLASATLRENNSTSNTPMADDSMIQTGFGLRGHVLGLRLSWAILRDFDHICSNQTVDHRIRENLIQRGTSQIKDLVTKCLLLKKSTMKANLLQERVESGIYFALFSMLCLSNMRAHGKTVEVTTENESRQKAQEELLSCERLCARSPKVLGYLLDDIENAKRVVNDGTFYALVTSEEKRQVYRAMAEQFAGTGHWYYCQNNHPFTIGECGMPMEEARCPQCEAPVGGMNHQLAQGARAAEDMDREFGETELTEQDVREGLIMEELRGEMMADEIEGELIEM</sequence>
<keyword evidence="4" id="KW-0677">Repeat</keyword>
<dbReference type="CDD" id="cd06008">
    <property type="entry name" value="NF-X1-zinc-finger"/>
    <property type="match status" value="2"/>
</dbReference>
<dbReference type="Pfam" id="PF13086">
    <property type="entry name" value="AAA_11"/>
    <property type="match status" value="1"/>
</dbReference>
<dbReference type="Proteomes" id="UP000248961">
    <property type="component" value="Unassembled WGS sequence"/>
</dbReference>
<organism evidence="11 12">
    <name type="scientific">Aspergillus homomorphus (strain CBS 101889)</name>
    <dbReference type="NCBI Taxonomy" id="1450537"/>
    <lineage>
        <taxon>Eukaryota</taxon>
        <taxon>Fungi</taxon>
        <taxon>Dikarya</taxon>
        <taxon>Ascomycota</taxon>
        <taxon>Pezizomycotina</taxon>
        <taxon>Eurotiomycetes</taxon>
        <taxon>Eurotiomycetidae</taxon>
        <taxon>Eurotiales</taxon>
        <taxon>Aspergillaceae</taxon>
        <taxon>Aspergillus</taxon>
        <taxon>Aspergillus subgen. Circumdati</taxon>
    </lineage>
</organism>
<dbReference type="Gene3D" id="3.40.50.300">
    <property type="entry name" value="P-loop containing nucleotide triphosphate hydrolases"/>
    <property type="match status" value="2"/>
</dbReference>
<keyword evidence="6" id="KW-0378">Hydrolase</keyword>
<evidence type="ECO:0000256" key="1">
    <source>
        <dbReference type="ARBA" id="ARBA00004496"/>
    </source>
</evidence>
<keyword evidence="3" id="KW-0479">Metal-binding</keyword>
<protein>
    <recommendedName>
        <fullName evidence="10">RZ-type domain-containing protein</fullName>
    </recommendedName>
</protein>
<dbReference type="InterPro" id="IPR045055">
    <property type="entry name" value="DNA2/NAM7-like"/>
</dbReference>
<dbReference type="OrthoDB" id="2423195at2759"/>
<keyword evidence="5" id="KW-0863">Zinc-finger</keyword>
<dbReference type="InterPro" id="IPR027417">
    <property type="entry name" value="P-loop_NTPase"/>
</dbReference>
<dbReference type="SMART" id="SM00438">
    <property type="entry name" value="ZnF_NFX"/>
    <property type="match status" value="6"/>
</dbReference>
<keyword evidence="12" id="KW-1185">Reference proteome</keyword>
<evidence type="ECO:0000256" key="3">
    <source>
        <dbReference type="ARBA" id="ARBA00022723"/>
    </source>
</evidence>